<feature type="domain" description="Transthyretin/hydroxyisourate hydrolase" evidence="10">
    <location>
        <begin position="213"/>
        <end position="325"/>
    </location>
</feature>
<name>A0A336M6K6_CULSO</name>
<evidence type="ECO:0000256" key="4">
    <source>
        <dbReference type="ARBA" id="ARBA00011881"/>
    </source>
</evidence>
<dbReference type="AlphaFoldDB" id="A0A336M6K6"/>
<dbReference type="InterPro" id="IPR014306">
    <property type="entry name" value="Hydroxyisourate_hydrolase"/>
</dbReference>
<dbReference type="Gene3D" id="2.60.40.180">
    <property type="entry name" value="Transthyretin/hydroxyisourate hydrolase domain"/>
    <property type="match status" value="1"/>
</dbReference>
<dbReference type="NCBIfam" id="TIGR02962">
    <property type="entry name" value="hdxy_isourate"/>
    <property type="match status" value="1"/>
</dbReference>
<evidence type="ECO:0000256" key="1">
    <source>
        <dbReference type="ARBA" id="ARBA00001043"/>
    </source>
</evidence>
<evidence type="ECO:0000313" key="11">
    <source>
        <dbReference type="EMBL" id="SSX25001.1"/>
    </source>
</evidence>
<evidence type="ECO:0000256" key="3">
    <source>
        <dbReference type="ARBA" id="ARBA00009850"/>
    </source>
</evidence>
<dbReference type="VEuPathDB" id="VectorBase:CSON011806"/>
<dbReference type="OMA" id="RIEWESM"/>
<accession>A0A336M6K6</accession>
<dbReference type="EMBL" id="UFQT01000527">
    <property type="protein sequence ID" value="SSX25001.1"/>
    <property type="molecule type" value="Genomic_DNA"/>
</dbReference>
<keyword evidence="6" id="KW-0659">Purine metabolism</keyword>
<proteinExistence type="inferred from homology"/>
<sequence>MEIANKAKKAKKVIIDVDGKRKYIYGPQKYRQQWQLIPECRDWLRPSKRSSTEAFCIYCDRHLKANRKSLINHAQSKHHLESLTALGVSVPGRGRPRKEVKPVKYEDDRYSEEASILPDEDPLFDDNHEDGEIVESMPGVSYMHDDEEEEEEDDGYMVTEVDPAHMGSEDDEQNSFLDNSARFSVPSHIANGSSSFSNRSSNHRAYNRKQAMAARSAITTHVLDTMHGVPATNIAVSLFRLQDEEWTLLATDLTNNDGRCEKLIVPAYFVAGRYKLHFFVEEYFKKLNIDYFYPFVEIVFDVKDATEHYHVPILLNAFGYTTYRGS</sequence>
<evidence type="ECO:0000256" key="2">
    <source>
        <dbReference type="ARBA" id="ARBA00002704"/>
    </source>
</evidence>
<evidence type="ECO:0000256" key="7">
    <source>
        <dbReference type="ARBA" id="ARBA00022801"/>
    </source>
</evidence>
<keyword evidence="7" id="KW-0378">Hydrolase</keyword>
<comment type="catalytic activity">
    <reaction evidence="1">
        <text>5-hydroxyisourate + H2O = 5-hydroxy-2-oxo-4-ureido-2,5-dihydro-1H-imidazole-5-carboxylate + H(+)</text>
        <dbReference type="Rhea" id="RHEA:23736"/>
        <dbReference type="ChEBI" id="CHEBI:15377"/>
        <dbReference type="ChEBI" id="CHEBI:15378"/>
        <dbReference type="ChEBI" id="CHEBI:18072"/>
        <dbReference type="ChEBI" id="CHEBI:58639"/>
        <dbReference type="EC" id="3.5.2.17"/>
    </reaction>
</comment>
<dbReference type="GO" id="GO:0033971">
    <property type="term" value="F:hydroxyisourate hydrolase activity"/>
    <property type="evidence" value="ECO:0007669"/>
    <property type="project" value="UniProtKB-EC"/>
</dbReference>
<dbReference type="PANTHER" id="PTHR10395:SF7">
    <property type="entry name" value="5-HYDROXYISOURATE HYDROLASE"/>
    <property type="match status" value="1"/>
</dbReference>
<dbReference type="InterPro" id="IPR036817">
    <property type="entry name" value="Transthyretin/HIU_hydrolase_sf"/>
</dbReference>
<protein>
    <recommendedName>
        <fullName evidence="5">hydroxyisourate hydrolase</fullName>
        <ecNumber evidence="5">3.5.2.17</ecNumber>
    </recommendedName>
</protein>
<dbReference type="PROSITE" id="PS00768">
    <property type="entry name" value="TRANSTHYRETIN_1"/>
    <property type="match status" value="1"/>
</dbReference>
<dbReference type="InterPro" id="IPR000895">
    <property type="entry name" value="Transthyretin/HIU_hydrolase"/>
</dbReference>
<dbReference type="CDD" id="cd05822">
    <property type="entry name" value="TLP_HIUase"/>
    <property type="match status" value="1"/>
</dbReference>
<gene>
    <name evidence="11" type="primary">CSON011806</name>
</gene>
<comment type="similarity">
    <text evidence="3">Belongs to the transthyretin family. 5-hydroxyisourate hydrolase subfamily.</text>
</comment>
<evidence type="ECO:0000256" key="6">
    <source>
        <dbReference type="ARBA" id="ARBA00022631"/>
    </source>
</evidence>
<reference evidence="11" key="1">
    <citation type="submission" date="2018-07" db="EMBL/GenBank/DDBJ databases">
        <authorList>
            <person name="Quirk P.G."/>
            <person name="Krulwich T.A."/>
        </authorList>
    </citation>
    <scope>NUCLEOTIDE SEQUENCE</scope>
</reference>
<evidence type="ECO:0000256" key="8">
    <source>
        <dbReference type="PIRSR" id="PIRSR600895-51"/>
    </source>
</evidence>
<dbReference type="SMART" id="SM00095">
    <property type="entry name" value="TR_THY"/>
    <property type="match status" value="1"/>
</dbReference>
<comment type="subunit">
    <text evidence="4">Homotetramer.</text>
</comment>
<feature type="binding site" evidence="8">
    <location>
        <position position="259"/>
    </location>
    <ligand>
        <name>substrate</name>
    </ligand>
</feature>
<dbReference type="PRINTS" id="PR00189">
    <property type="entry name" value="TRNSTHYRETIN"/>
</dbReference>
<feature type="binding site" evidence="8">
    <location>
        <position position="323"/>
    </location>
    <ligand>
        <name>substrate</name>
    </ligand>
</feature>
<evidence type="ECO:0000259" key="10">
    <source>
        <dbReference type="SMART" id="SM00095"/>
    </source>
</evidence>
<organism evidence="11">
    <name type="scientific">Culicoides sonorensis</name>
    <name type="common">Biting midge</name>
    <dbReference type="NCBI Taxonomy" id="179676"/>
    <lineage>
        <taxon>Eukaryota</taxon>
        <taxon>Metazoa</taxon>
        <taxon>Ecdysozoa</taxon>
        <taxon>Arthropoda</taxon>
        <taxon>Hexapoda</taxon>
        <taxon>Insecta</taxon>
        <taxon>Pterygota</taxon>
        <taxon>Neoptera</taxon>
        <taxon>Endopterygota</taxon>
        <taxon>Diptera</taxon>
        <taxon>Nematocera</taxon>
        <taxon>Chironomoidea</taxon>
        <taxon>Ceratopogonidae</taxon>
        <taxon>Ceratopogoninae</taxon>
        <taxon>Culicoides</taxon>
        <taxon>Monoculicoides</taxon>
    </lineage>
</organism>
<dbReference type="EC" id="3.5.2.17" evidence="5"/>
<feature type="compositionally biased region" description="Basic and acidic residues" evidence="9">
    <location>
        <begin position="97"/>
        <end position="112"/>
    </location>
</feature>
<dbReference type="PANTHER" id="PTHR10395">
    <property type="entry name" value="URICASE AND TRANSTHYRETIN-RELATED"/>
    <property type="match status" value="1"/>
</dbReference>
<dbReference type="InterPro" id="IPR023418">
    <property type="entry name" value="Thyroxine_BS"/>
</dbReference>
<dbReference type="Pfam" id="PF00576">
    <property type="entry name" value="Transthyretin"/>
    <property type="match status" value="1"/>
</dbReference>
<evidence type="ECO:0000256" key="5">
    <source>
        <dbReference type="ARBA" id="ARBA00012609"/>
    </source>
</evidence>
<dbReference type="InterPro" id="IPR023416">
    <property type="entry name" value="Transthyretin/HIU_hydrolase_d"/>
</dbReference>
<dbReference type="SUPFAM" id="SSF49472">
    <property type="entry name" value="Transthyretin (synonym: prealbumin)"/>
    <property type="match status" value="1"/>
</dbReference>
<feature type="binding site" evidence="8">
    <location>
        <position position="221"/>
    </location>
    <ligand>
        <name>substrate</name>
    </ligand>
</feature>
<evidence type="ECO:0000256" key="9">
    <source>
        <dbReference type="SAM" id="MobiDB-lite"/>
    </source>
</evidence>
<dbReference type="GO" id="GO:0006144">
    <property type="term" value="P:purine nucleobase metabolic process"/>
    <property type="evidence" value="ECO:0007669"/>
    <property type="project" value="UniProtKB-KW"/>
</dbReference>
<comment type="function">
    <text evidence="2">Catalyzes the hydrolysis of 5-hydroxyisourate (HIU) to 2-oxo-4-hydroxy-4-carboxy-5-ureidoimidazoline (OHCU).</text>
</comment>
<feature type="region of interest" description="Disordered" evidence="9">
    <location>
        <begin position="93"/>
        <end position="125"/>
    </location>
</feature>